<dbReference type="EMBL" id="BPLR01003450">
    <property type="protein sequence ID" value="GIX84757.1"/>
    <property type="molecule type" value="Genomic_DNA"/>
</dbReference>
<comment type="caution">
    <text evidence="1">The sequence shown here is derived from an EMBL/GenBank/DDBJ whole genome shotgun (WGS) entry which is preliminary data.</text>
</comment>
<evidence type="ECO:0000313" key="2">
    <source>
        <dbReference type="Proteomes" id="UP001054945"/>
    </source>
</evidence>
<reference evidence="1 2" key="1">
    <citation type="submission" date="2021-06" db="EMBL/GenBank/DDBJ databases">
        <title>Caerostris extrusa draft genome.</title>
        <authorList>
            <person name="Kono N."/>
            <person name="Arakawa K."/>
        </authorList>
    </citation>
    <scope>NUCLEOTIDE SEQUENCE [LARGE SCALE GENOMIC DNA]</scope>
</reference>
<evidence type="ECO:0000313" key="1">
    <source>
        <dbReference type="EMBL" id="GIX84757.1"/>
    </source>
</evidence>
<dbReference type="AlphaFoldDB" id="A0AAV4NIY0"/>
<dbReference type="Proteomes" id="UP001054945">
    <property type="component" value="Unassembled WGS sequence"/>
</dbReference>
<name>A0AAV4NIY0_CAEEX</name>
<keyword evidence="2" id="KW-1185">Reference proteome</keyword>
<sequence>MRPSCVYHYSSSQTATLLILKCPTKQSPKKVPTRGDRKEKTLLAFHSPCPPRHPSDPLSVDVICPRMSDGAAGNSLLAQ</sequence>
<accession>A0AAV4NIY0</accession>
<organism evidence="1 2">
    <name type="scientific">Caerostris extrusa</name>
    <name type="common">Bark spider</name>
    <name type="synonym">Caerostris bankana</name>
    <dbReference type="NCBI Taxonomy" id="172846"/>
    <lineage>
        <taxon>Eukaryota</taxon>
        <taxon>Metazoa</taxon>
        <taxon>Ecdysozoa</taxon>
        <taxon>Arthropoda</taxon>
        <taxon>Chelicerata</taxon>
        <taxon>Arachnida</taxon>
        <taxon>Araneae</taxon>
        <taxon>Araneomorphae</taxon>
        <taxon>Entelegynae</taxon>
        <taxon>Araneoidea</taxon>
        <taxon>Araneidae</taxon>
        <taxon>Caerostris</taxon>
    </lineage>
</organism>
<gene>
    <name evidence="1" type="ORF">CEXT_401441</name>
</gene>
<protein>
    <submittedName>
        <fullName evidence="1">Uncharacterized protein</fullName>
    </submittedName>
</protein>
<proteinExistence type="predicted"/>